<keyword evidence="1" id="KW-0472">Membrane</keyword>
<keyword evidence="1" id="KW-1133">Transmembrane helix</keyword>
<evidence type="ECO:0000256" key="1">
    <source>
        <dbReference type="SAM" id="Phobius"/>
    </source>
</evidence>
<gene>
    <name evidence="2" type="ORF">IMCC3088_730</name>
</gene>
<dbReference type="AlphaFoldDB" id="F3L665"/>
<organism evidence="2 3">
    <name type="scientific">Aequoribacter fuscus</name>
    <dbReference type="NCBI Taxonomy" id="2518989"/>
    <lineage>
        <taxon>Bacteria</taxon>
        <taxon>Pseudomonadati</taxon>
        <taxon>Pseudomonadota</taxon>
        <taxon>Gammaproteobacteria</taxon>
        <taxon>Cellvibrionales</taxon>
        <taxon>Halieaceae</taxon>
        <taxon>Aequoribacter</taxon>
    </lineage>
</organism>
<evidence type="ECO:0000313" key="2">
    <source>
        <dbReference type="EMBL" id="EGG28177.1"/>
    </source>
</evidence>
<name>F3L665_9GAMM</name>
<dbReference type="STRING" id="2518989.IMCC3088_730"/>
<keyword evidence="3" id="KW-1185">Reference proteome</keyword>
<reference evidence="2 3" key="1">
    <citation type="journal article" date="2011" name="J. Bacteriol.">
        <title>Genome sequence of strain IMCC3088, a proteorhodopsin-containing marine bacterium belonging to the OM60/NOR5 clade.</title>
        <authorList>
            <person name="Jang Y."/>
            <person name="Oh H.M."/>
            <person name="Kang I."/>
            <person name="Lee K."/>
            <person name="Yang S.J."/>
            <person name="Cho J.C."/>
        </authorList>
    </citation>
    <scope>NUCLEOTIDE SEQUENCE [LARGE SCALE GENOMIC DNA]</scope>
    <source>
        <strain evidence="2 3">IMCC3088</strain>
    </source>
</reference>
<keyword evidence="1" id="KW-0812">Transmembrane</keyword>
<evidence type="ECO:0000313" key="3">
    <source>
        <dbReference type="Proteomes" id="UP000005615"/>
    </source>
</evidence>
<dbReference type="EMBL" id="AEIG01000163">
    <property type="protein sequence ID" value="EGG28177.1"/>
    <property type="molecule type" value="Genomic_DNA"/>
</dbReference>
<feature type="transmembrane region" description="Helical" evidence="1">
    <location>
        <begin position="20"/>
        <end position="42"/>
    </location>
</feature>
<dbReference type="Proteomes" id="UP000005615">
    <property type="component" value="Unassembled WGS sequence"/>
</dbReference>
<proteinExistence type="predicted"/>
<comment type="caution">
    <text evidence="2">The sequence shown here is derived from an EMBL/GenBank/DDBJ whole genome shotgun (WGS) entry which is preliminary data.</text>
</comment>
<dbReference type="RefSeq" id="WP_009577376.1">
    <property type="nucleotide sequence ID" value="NZ_AEIG01000163.1"/>
</dbReference>
<accession>F3L665</accession>
<protein>
    <submittedName>
        <fullName evidence="2">Uncharacterized protein</fullName>
    </submittedName>
</protein>
<sequence>MANHMTQDDQTQDAKDMKSLFKMVAGFFLFTIALGITVGAIMG</sequence>